<reference evidence="2" key="1">
    <citation type="submission" date="2021-01" db="EMBL/GenBank/DDBJ databases">
        <authorList>
            <person name="Corre E."/>
            <person name="Pelletier E."/>
            <person name="Niang G."/>
            <person name="Scheremetjew M."/>
            <person name="Finn R."/>
            <person name="Kale V."/>
            <person name="Holt S."/>
            <person name="Cochrane G."/>
            <person name="Meng A."/>
            <person name="Brown T."/>
            <person name="Cohen L."/>
        </authorList>
    </citation>
    <scope>NUCLEOTIDE SEQUENCE</scope>
    <source>
        <strain evidence="2">308</strain>
    </source>
</reference>
<proteinExistence type="predicted"/>
<feature type="region of interest" description="Disordered" evidence="1">
    <location>
        <begin position="308"/>
        <end position="330"/>
    </location>
</feature>
<dbReference type="EMBL" id="HBFR01029580">
    <property type="protein sequence ID" value="CAD8894311.1"/>
    <property type="molecule type" value="Transcribed_RNA"/>
</dbReference>
<sequence length="356" mass="40555">MLAACPKSLEYILKCDQLMSSSYDQFMASDGNDADINNVSESFVKKITEENFDTHDVKNDKKERKENRQMQGRIENKETISTVSQNKSIKFRVGLMKKVKSSFKRMVLRGKVHNGERIKNKHVLAQDKSFCDEKNVDIGYELNRPCNKEEIRDDGGCQNITDLYNGPSLVDASLEGPMVENEVVPRVVDDQDKSLNVQNNLDHDYDRKERSHNMMEMMKDQYHSIVGAFFGSSPNLPHIGKEESTACNHVSTTDNLSHPKVQQCPAAFDLHKEYPCNSGNNDLARRARVALAGIFDQIDNILKKCKGETRGQDNKSKDDRSYGVKDTDPNKTTYSEQTVIFLERWFNYVPFSESAS</sequence>
<evidence type="ECO:0000256" key="1">
    <source>
        <dbReference type="SAM" id="MobiDB-lite"/>
    </source>
</evidence>
<protein>
    <submittedName>
        <fullName evidence="2">Uncharacterized protein</fullName>
    </submittedName>
</protein>
<feature type="region of interest" description="Disordered" evidence="1">
    <location>
        <begin position="54"/>
        <end position="78"/>
    </location>
</feature>
<name>A0A7S1BS37_9STRA</name>
<dbReference type="AlphaFoldDB" id="A0A7S1BS37"/>
<evidence type="ECO:0000313" key="2">
    <source>
        <dbReference type="EMBL" id="CAD8894311.1"/>
    </source>
</evidence>
<feature type="compositionally biased region" description="Basic and acidic residues" evidence="1">
    <location>
        <begin position="308"/>
        <end position="329"/>
    </location>
</feature>
<accession>A0A7S1BS37</accession>
<gene>
    <name evidence="2" type="ORF">CHYS00102_LOCUS21524</name>
</gene>
<organism evidence="2">
    <name type="scientific">Corethron hystrix</name>
    <dbReference type="NCBI Taxonomy" id="216773"/>
    <lineage>
        <taxon>Eukaryota</taxon>
        <taxon>Sar</taxon>
        <taxon>Stramenopiles</taxon>
        <taxon>Ochrophyta</taxon>
        <taxon>Bacillariophyta</taxon>
        <taxon>Coscinodiscophyceae</taxon>
        <taxon>Corethrophycidae</taxon>
        <taxon>Corethrales</taxon>
        <taxon>Corethraceae</taxon>
        <taxon>Corethron</taxon>
    </lineage>
</organism>